<dbReference type="Proteomes" id="UP000515465">
    <property type="component" value="Chromosome"/>
</dbReference>
<gene>
    <name evidence="2" type="ORF">HB778_07010</name>
</gene>
<name>A0A7G6SPG5_9HYPH</name>
<accession>A0A7G6SPG5</accession>
<evidence type="ECO:0000313" key="3">
    <source>
        <dbReference type="Proteomes" id="UP000515465"/>
    </source>
</evidence>
<protein>
    <submittedName>
        <fullName evidence="2">Uncharacterized protein</fullName>
    </submittedName>
</protein>
<dbReference type="EMBL" id="CP050296">
    <property type="protein sequence ID" value="QND56397.1"/>
    <property type="molecule type" value="Genomic_DNA"/>
</dbReference>
<reference evidence="3" key="1">
    <citation type="journal article" date="2020" name="Mol. Plant Microbe">
        <title>Rhizobial microsymbionts of the narrowly endemic Oxytropis species growing in Kamchatka are characterized by significant genetic diversity and possess a set of genes that are associated with T3SS and T6SS secretion systems and can affect the development of symbiosis.</title>
        <authorList>
            <person name="Safronova V."/>
            <person name="Guro P."/>
            <person name="Sazanova A."/>
            <person name="Kuznetsova I."/>
            <person name="Belimov A."/>
            <person name="Yakubov V."/>
            <person name="Chirak E."/>
            <person name="Afonin A."/>
            <person name="Gogolev Y."/>
            <person name="Andronov E."/>
            <person name="Tikhonovich I."/>
        </authorList>
    </citation>
    <scope>NUCLEOTIDE SEQUENCE [LARGE SCALE GENOMIC DNA]</scope>
    <source>
        <strain evidence="3">583</strain>
    </source>
</reference>
<evidence type="ECO:0000256" key="1">
    <source>
        <dbReference type="SAM" id="MobiDB-lite"/>
    </source>
</evidence>
<sequence length="99" mass="11308">MKAGTRPKTKKRYLPIFVSIEKPKVPLDEFVRGERGRPERDGEAARMAETVRQRGKHHCDADKHGGQAYHHKTVKADIGPNAYRFYLLDIHGIAPRVFS</sequence>
<feature type="compositionally biased region" description="Basic and acidic residues" evidence="1">
    <location>
        <begin position="50"/>
        <end position="65"/>
    </location>
</feature>
<feature type="region of interest" description="Disordered" evidence="1">
    <location>
        <begin position="50"/>
        <end position="69"/>
    </location>
</feature>
<dbReference type="AlphaFoldDB" id="A0A7G6SPG5"/>
<proteinExistence type="predicted"/>
<evidence type="ECO:0000313" key="2">
    <source>
        <dbReference type="EMBL" id="QND56397.1"/>
    </source>
</evidence>
<organism evidence="2 3">
    <name type="scientific">Mesorhizobium huakuii</name>
    <dbReference type="NCBI Taxonomy" id="28104"/>
    <lineage>
        <taxon>Bacteria</taxon>
        <taxon>Pseudomonadati</taxon>
        <taxon>Pseudomonadota</taxon>
        <taxon>Alphaproteobacteria</taxon>
        <taxon>Hyphomicrobiales</taxon>
        <taxon>Phyllobacteriaceae</taxon>
        <taxon>Mesorhizobium</taxon>
    </lineage>
</organism>